<evidence type="ECO:0000313" key="4">
    <source>
        <dbReference type="Proteomes" id="UP001597483"/>
    </source>
</evidence>
<accession>A0ABW5HHU6</accession>
<reference evidence="4" key="1">
    <citation type="journal article" date="2019" name="Int. J. Syst. Evol. Microbiol.">
        <title>The Global Catalogue of Microorganisms (GCM) 10K type strain sequencing project: providing services to taxonomists for standard genome sequencing and annotation.</title>
        <authorList>
            <consortium name="The Broad Institute Genomics Platform"/>
            <consortium name="The Broad Institute Genome Sequencing Center for Infectious Disease"/>
            <person name="Wu L."/>
            <person name="Ma J."/>
        </authorList>
    </citation>
    <scope>NUCLEOTIDE SEQUENCE [LARGE SCALE GENOMIC DNA]</scope>
    <source>
        <strain evidence="4">CGMCC 4.7641</strain>
    </source>
</reference>
<dbReference type="SUPFAM" id="SSF50249">
    <property type="entry name" value="Nucleic acid-binding proteins"/>
    <property type="match status" value="1"/>
</dbReference>
<feature type="region of interest" description="Disordered" evidence="1">
    <location>
        <begin position="1"/>
        <end position="24"/>
    </location>
</feature>
<dbReference type="PROSITE" id="PS50126">
    <property type="entry name" value="S1"/>
    <property type="match status" value="1"/>
</dbReference>
<evidence type="ECO:0000256" key="1">
    <source>
        <dbReference type="SAM" id="MobiDB-lite"/>
    </source>
</evidence>
<feature type="domain" description="S1 motif" evidence="2">
    <location>
        <begin position="25"/>
        <end position="91"/>
    </location>
</feature>
<evidence type="ECO:0000259" key="2">
    <source>
        <dbReference type="PROSITE" id="PS50126"/>
    </source>
</evidence>
<organism evidence="3 4">
    <name type="scientific">Amycolatopsis silviterrae</name>
    <dbReference type="NCBI Taxonomy" id="1656914"/>
    <lineage>
        <taxon>Bacteria</taxon>
        <taxon>Bacillati</taxon>
        <taxon>Actinomycetota</taxon>
        <taxon>Actinomycetes</taxon>
        <taxon>Pseudonocardiales</taxon>
        <taxon>Pseudonocardiaceae</taxon>
        <taxon>Amycolatopsis</taxon>
    </lineage>
</organism>
<protein>
    <recommendedName>
        <fullName evidence="2">S1 motif domain-containing protein</fullName>
    </recommendedName>
</protein>
<name>A0ABW5HHU6_9PSEU</name>
<dbReference type="InterPro" id="IPR003029">
    <property type="entry name" value="S1_domain"/>
</dbReference>
<comment type="caution">
    <text evidence="3">The sequence shown here is derived from an EMBL/GenBank/DDBJ whole genome shotgun (WGS) entry which is preliminary data.</text>
</comment>
<dbReference type="Gene3D" id="2.40.50.140">
    <property type="entry name" value="Nucleic acid-binding proteins"/>
    <property type="match status" value="1"/>
</dbReference>
<dbReference type="EMBL" id="JBHUKS010000026">
    <property type="protein sequence ID" value="MFD2472337.1"/>
    <property type="molecule type" value="Genomic_DNA"/>
</dbReference>
<proteinExistence type="predicted"/>
<evidence type="ECO:0000313" key="3">
    <source>
        <dbReference type="EMBL" id="MFD2472337.1"/>
    </source>
</evidence>
<gene>
    <name evidence="3" type="ORF">ACFSVL_33420</name>
</gene>
<sequence>MEDYDSLADRARQAWTSTTEALPPGKSITGTVIGRQPFGVFVRIDGAPDALGLVEVTTLPGDAWLPTVGDLVAAEVIGHASHNHQIRLRMSQERGRQPVT</sequence>
<dbReference type="Proteomes" id="UP001597483">
    <property type="component" value="Unassembled WGS sequence"/>
</dbReference>
<dbReference type="InterPro" id="IPR012340">
    <property type="entry name" value="NA-bd_OB-fold"/>
</dbReference>
<keyword evidence="4" id="KW-1185">Reference proteome</keyword>
<dbReference type="RefSeq" id="WP_378309941.1">
    <property type="nucleotide sequence ID" value="NZ_JBHUKS010000026.1"/>
</dbReference>